<dbReference type="Pfam" id="PF00293">
    <property type="entry name" value="NUDIX"/>
    <property type="match status" value="1"/>
</dbReference>
<dbReference type="InterPro" id="IPR018060">
    <property type="entry name" value="HTH_AraC"/>
</dbReference>
<evidence type="ECO:0000256" key="1">
    <source>
        <dbReference type="ARBA" id="ARBA00023015"/>
    </source>
</evidence>
<keyword evidence="3" id="KW-0804">Transcription</keyword>
<accession>A0ABP0P1B7</accession>
<proteinExistence type="predicted"/>
<name>A0ABP0P1B7_9DINO</name>
<dbReference type="PANTHER" id="PTHR47894">
    <property type="entry name" value="HTH-TYPE TRANSCRIPTIONAL REGULATOR GADX"/>
    <property type="match status" value="1"/>
</dbReference>
<feature type="domain" description="HTH araC/xylS-type" evidence="5">
    <location>
        <begin position="69"/>
        <end position="166"/>
    </location>
</feature>
<evidence type="ECO:0000256" key="2">
    <source>
        <dbReference type="ARBA" id="ARBA00023125"/>
    </source>
</evidence>
<dbReference type="Gene3D" id="3.90.79.10">
    <property type="entry name" value="Nucleoside Triphosphate Pyrophosphohydrolase"/>
    <property type="match status" value="1"/>
</dbReference>
<reference evidence="7 8" key="1">
    <citation type="submission" date="2024-02" db="EMBL/GenBank/DDBJ databases">
        <authorList>
            <person name="Chen Y."/>
            <person name="Shah S."/>
            <person name="Dougan E. K."/>
            <person name="Thang M."/>
            <person name="Chan C."/>
        </authorList>
    </citation>
    <scope>NUCLEOTIDE SEQUENCE [LARGE SCALE GENOMIC DNA]</scope>
</reference>
<feature type="compositionally biased region" description="Basic and acidic residues" evidence="4">
    <location>
        <begin position="263"/>
        <end position="278"/>
    </location>
</feature>
<dbReference type="Pfam" id="PF12833">
    <property type="entry name" value="HTH_18"/>
    <property type="match status" value="1"/>
</dbReference>
<protein>
    <submittedName>
        <fullName evidence="7">Uncharacterized HTH-type transcriptional regulator Rv1395</fullName>
    </submittedName>
</protein>
<dbReference type="SUPFAM" id="SSF46689">
    <property type="entry name" value="Homeodomain-like"/>
    <property type="match status" value="1"/>
</dbReference>
<gene>
    <name evidence="7" type="ORF">SCF082_LOCUS34506</name>
</gene>
<evidence type="ECO:0000256" key="3">
    <source>
        <dbReference type="ARBA" id="ARBA00023163"/>
    </source>
</evidence>
<keyword evidence="2" id="KW-0238">DNA-binding</keyword>
<dbReference type="SUPFAM" id="SSF55811">
    <property type="entry name" value="Nudix"/>
    <property type="match status" value="1"/>
</dbReference>
<dbReference type="InterPro" id="IPR000086">
    <property type="entry name" value="NUDIX_hydrolase_dom"/>
</dbReference>
<organism evidence="7 8">
    <name type="scientific">Durusdinium trenchii</name>
    <dbReference type="NCBI Taxonomy" id="1381693"/>
    <lineage>
        <taxon>Eukaryota</taxon>
        <taxon>Sar</taxon>
        <taxon>Alveolata</taxon>
        <taxon>Dinophyceae</taxon>
        <taxon>Suessiales</taxon>
        <taxon>Symbiodiniaceae</taxon>
        <taxon>Durusdinium</taxon>
    </lineage>
</organism>
<comment type="caution">
    <text evidence="7">The sequence shown here is derived from an EMBL/GenBank/DDBJ whole genome shotgun (WGS) entry which is preliminary data.</text>
</comment>
<evidence type="ECO:0000259" key="5">
    <source>
        <dbReference type="PROSITE" id="PS01124"/>
    </source>
</evidence>
<dbReference type="Proteomes" id="UP001642464">
    <property type="component" value="Unassembled WGS sequence"/>
</dbReference>
<dbReference type="PROSITE" id="PS01124">
    <property type="entry name" value="HTH_ARAC_FAMILY_2"/>
    <property type="match status" value="1"/>
</dbReference>
<dbReference type="Gene3D" id="1.10.10.60">
    <property type="entry name" value="Homeodomain-like"/>
    <property type="match status" value="1"/>
</dbReference>
<keyword evidence="1" id="KW-0805">Transcription regulation</keyword>
<feature type="non-terminal residue" evidence="7">
    <location>
        <position position="288"/>
    </location>
</feature>
<dbReference type="PROSITE" id="PS51462">
    <property type="entry name" value="NUDIX"/>
    <property type="match status" value="1"/>
</dbReference>
<evidence type="ECO:0000256" key="4">
    <source>
        <dbReference type="SAM" id="MobiDB-lite"/>
    </source>
</evidence>
<evidence type="ECO:0000313" key="8">
    <source>
        <dbReference type="Proteomes" id="UP001642464"/>
    </source>
</evidence>
<sequence>MQREPPYAEQFKRWISAPITFNADYQSLTFRTRDLDAKVLTGNPVNLRLLTAQCEKELAEVQSRTRLADRVREMLALNVAENPAIADVAKKLSMSERTLRRRLQEEGVNFRDLLKDVRHDLAVHYLRDTDARIEQIAERLGYRDTACFRQAFKQVEQLSPRQWRQAQGGVESNLLLDVLEVIVELPVEGSSCPYEQERLVPLPGVGSPLKIPLRRRMARAAVAITHRASGAADGQRELLFMQRAQRAGDPWSGDMSFPGGRMHADDPTPRFAAERETWEETGLDLARH</sequence>
<keyword evidence="8" id="KW-1185">Reference proteome</keyword>
<dbReference type="InterPro" id="IPR015797">
    <property type="entry name" value="NUDIX_hydrolase-like_dom_sf"/>
</dbReference>
<dbReference type="EMBL" id="CAXAMM010031714">
    <property type="protein sequence ID" value="CAK9068574.1"/>
    <property type="molecule type" value="Genomic_DNA"/>
</dbReference>
<evidence type="ECO:0000259" key="6">
    <source>
        <dbReference type="PROSITE" id="PS51462"/>
    </source>
</evidence>
<dbReference type="PANTHER" id="PTHR47894:SF1">
    <property type="entry name" value="HTH-TYPE TRANSCRIPTIONAL REGULATOR VQSM"/>
    <property type="match status" value="1"/>
</dbReference>
<feature type="domain" description="Nudix hydrolase" evidence="6">
    <location>
        <begin position="214"/>
        <end position="288"/>
    </location>
</feature>
<dbReference type="InterPro" id="IPR009057">
    <property type="entry name" value="Homeodomain-like_sf"/>
</dbReference>
<feature type="region of interest" description="Disordered" evidence="4">
    <location>
        <begin position="263"/>
        <end position="288"/>
    </location>
</feature>
<dbReference type="SMART" id="SM00342">
    <property type="entry name" value="HTH_ARAC"/>
    <property type="match status" value="1"/>
</dbReference>
<evidence type="ECO:0000313" key="7">
    <source>
        <dbReference type="EMBL" id="CAK9068574.1"/>
    </source>
</evidence>